<evidence type="ECO:0000313" key="2">
    <source>
        <dbReference type="EMBL" id="RLV89388.1"/>
    </source>
</evidence>
<dbReference type="EMBL" id="QUSF01000148">
    <property type="protein sequence ID" value="RLV89388.1"/>
    <property type="molecule type" value="Genomic_DNA"/>
</dbReference>
<reference evidence="2 3" key="1">
    <citation type="journal article" date="2018" name="Proc. R. Soc. B">
        <title>A non-coding region near Follistatin controls head colour polymorphism in the Gouldian finch.</title>
        <authorList>
            <person name="Toomey M.B."/>
            <person name="Marques C.I."/>
            <person name="Andrade P."/>
            <person name="Araujo P.M."/>
            <person name="Sabatino S."/>
            <person name="Gazda M.A."/>
            <person name="Afonso S."/>
            <person name="Lopes R.J."/>
            <person name="Corbo J.C."/>
            <person name="Carneiro M."/>
        </authorList>
    </citation>
    <scope>NUCLEOTIDE SEQUENCE [LARGE SCALE GENOMIC DNA]</scope>
    <source>
        <strain evidence="2">Red01</strain>
        <tissue evidence="2">Muscle</tissue>
    </source>
</reference>
<evidence type="ECO:0008006" key="4">
    <source>
        <dbReference type="Google" id="ProtNLM"/>
    </source>
</evidence>
<dbReference type="OrthoDB" id="10609615at2759"/>
<evidence type="ECO:0000313" key="3">
    <source>
        <dbReference type="Proteomes" id="UP000276834"/>
    </source>
</evidence>
<evidence type="ECO:0000256" key="1">
    <source>
        <dbReference type="SAM" id="SignalP"/>
    </source>
</evidence>
<dbReference type="Proteomes" id="UP000276834">
    <property type="component" value="Unassembled WGS sequence"/>
</dbReference>
<feature type="signal peptide" evidence="1">
    <location>
        <begin position="1"/>
        <end position="18"/>
    </location>
</feature>
<gene>
    <name evidence="2" type="ORF">DV515_00014897</name>
</gene>
<protein>
    <recommendedName>
        <fullName evidence="4">Secreted protein</fullName>
    </recommendedName>
</protein>
<dbReference type="AlphaFoldDB" id="A0A3L8RXB1"/>
<feature type="chain" id="PRO_5018321415" description="Secreted protein" evidence="1">
    <location>
        <begin position="19"/>
        <end position="88"/>
    </location>
</feature>
<keyword evidence="3" id="KW-1185">Reference proteome</keyword>
<accession>A0A3L8RXB1</accession>
<keyword evidence="1" id="KW-0732">Signal</keyword>
<proteinExistence type="predicted"/>
<sequence length="88" mass="9788">MWGLRVLLPVPLHRLAFLAISLLDTRVEKKSQLPAQLNGLWLWLCHRKGCLHSCGVAVAQPLSVTRPGVMRFAAEVTHVLHRRSATTG</sequence>
<organism evidence="2 3">
    <name type="scientific">Chloebia gouldiae</name>
    <name type="common">Gouldian finch</name>
    <name type="synonym">Erythrura gouldiae</name>
    <dbReference type="NCBI Taxonomy" id="44316"/>
    <lineage>
        <taxon>Eukaryota</taxon>
        <taxon>Metazoa</taxon>
        <taxon>Chordata</taxon>
        <taxon>Craniata</taxon>
        <taxon>Vertebrata</taxon>
        <taxon>Euteleostomi</taxon>
        <taxon>Archelosauria</taxon>
        <taxon>Archosauria</taxon>
        <taxon>Dinosauria</taxon>
        <taxon>Saurischia</taxon>
        <taxon>Theropoda</taxon>
        <taxon>Coelurosauria</taxon>
        <taxon>Aves</taxon>
        <taxon>Neognathae</taxon>
        <taxon>Neoaves</taxon>
        <taxon>Telluraves</taxon>
        <taxon>Australaves</taxon>
        <taxon>Passeriformes</taxon>
        <taxon>Passeroidea</taxon>
        <taxon>Passeridae</taxon>
        <taxon>Chloebia</taxon>
    </lineage>
</organism>
<comment type="caution">
    <text evidence="2">The sequence shown here is derived from an EMBL/GenBank/DDBJ whole genome shotgun (WGS) entry which is preliminary data.</text>
</comment>
<name>A0A3L8RXB1_CHLGU</name>